<proteinExistence type="predicted"/>
<organism evidence="2">
    <name type="scientific">freshwater metagenome</name>
    <dbReference type="NCBI Taxonomy" id="449393"/>
    <lineage>
        <taxon>unclassified sequences</taxon>
        <taxon>metagenomes</taxon>
        <taxon>ecological metagenomes</taxon>
    </lineage>
</organism>
<reference evidence="2" key="1">
    <citation type="submission" date="2020-05" db="EMBL/GenBank/DDBJ databases">
        <authorList>
            <person name="Chiriac C."/>
            <person name="Salcher M."/>
            <person name="Ghai R."/>
            <person name="Kavagutti S V."/>
        </authorList>
    </citation>
    <scope>NUCLEOTIDE SEQUENCE</scope>
</reference>
<accession>A0A6J7QGZ9</accession>
<gene>
    <name evidence="2" type="ORF">UFOPK3967_02545</name>
</gene>
<dbReference type="AlphaFoldDB" id="A0A6J7QGZ9"/>
<dbReference type="EMBL" id="CAFBOS010000203">
    <property type="protein sequence ID" value="CAB5017010.1"/>
    <property type="molecule type" value="Genomic_DNA"/>
</dbReference>
<protein>
    <submittedName>
        <fullName evidence="2">Unannotated protein</fullName>
    </submittedName>
</protein>
<feature type="region of interest" description="Disordered" evidence="1">
    <location>
        <begin position="1"/>
        <end position="23"/>
    </location>
</feature>
<evidence type="ECO:0000256" key="1">
    <source>
        <dbReference type="SAM" id="MobiDB-lite"/>
    </source>
</evidence>
<name>A0A6J7QGZ9_9ZZZZ</name>
<evidence type="ECO:0000313" key="2">
    <source>
        <dbReference type="EMBL" id="CAB5017010.1"/>
    </source>
</evidence>
<sequence length="154" mass="16611">MWRGDHVQIGAPQLPSDGVDHRAPPQRVDARAIRRADHELGGAFGCGEFDQGAGDVVAHDLVVATAESNEKLALGREFGICGVEHADRGCDVHTDELTVAEPREPCRSSDRAFVAWSARDGHHDPLAGLPLLGDAVRVHVAEQRRVEPVGHPEK</sequence>